<dbReference type="Gene3D" id="3.60.160.10">
    <property type="entry name" value="Mitochondrial biogenesis AIM24"/>
    <property type="match status" value="1"/>
</dbReference>
<keyword evidence="3" id="KW-1185">Reference proteome</keyword>
<organism evidence="2 3">
    <name type="scientific">Halobellus ruber</name>
    <dbReference type="NCBI Taxonomy" id="2761102"/>
    <lineage>
        <taxon>Archaea</taxon>
        <taxon>Methanobacteriati</taxon>
        <taxon>Methanobacteriota</taxon>
        <taxon>Stenosarchaea group</taxon>
        <taxon>Halobacteria</taxon>
        <taxon>Halobacteriales</taxon>
        <taxon>Haloferacaceae</taxon>
        <taxon>Halobellus</taxon>
    </lineage>
</organism>
<dbReference type="Pfam" id="PF01987">
    <property type="entry name" value="AIM24"/>
    <property type="match status" value="1"/>
</dbReference>
<dbReference type="PANTHER" id="PTHR38074:SF1">
    <property type="entry name" value="ALTERED INHERITANCE OF MITOCHONDRIA PROTEIN 24, MITOCHONDRIAL"/>
    <property type="match status" value="1"/>
</dbReference>
<evidence type="ECO:0000313" key="3">
    <source>
        <dbReference type="Proteomes" id="UP000546257"/>
    </source>
</evidence>
<proteinExistence type="predicted"/>
<dbReference type="PANTHER" id="PTHR38074">
    <property type="entry name" value="ALTERED INHERITANCE OF MITOCHONDRIA PROTEIN 24, MITOCHONDRIAL"/>
    <property type="match status" value="1"/>
</dbReference>
<evidence type="ECO:0000256" key="1">
    <source>
        <dbReference type="SAM" id="MobiDB-lite"/>
    </source>
</evidence>
<dbReference type="EMBL" id="JACKXD010000004">
    <property type="protein sequence ID" value="MBB6647070.1"/>
    <property type="molecule type" value="Genomic_DNA"/>
</dbReference>
<name>A0A7J9SJE4_9EURY</name>
<dbReference type="AlphaFoldDB" id="A0A7J9SJE4"/>
<dbReference type="Proteomes" id="UP000546257">
    <property type="component" value="Unassembled WGS sequence"/>
</dbReference>
<evidence type="ECO:0000313" key="2">
    <source>
        <dbReference type="EMBL" id="MBB6647070.1"/>
    </source>
</evidence>
<gene>
    <name evidence="2" type="ORF">H5V44_12375</name>
</gene>
<dbReference type="SUPFAM" id="SSF51219">
    <property type="entry name" value="TRAP-like"/>
    <property type="match status" value="1"/>
</dbReference>
<feature type="compositionally biased region" description="Polar residues" evidence="1">
    <location>
        <begin position="1"/>
        <end position="13"/>
    </location>
</feature>
<dbReference type="InterPro" id="IPR016031">
    <property type="entry name" value="Trp_RNA-bd_attenuator-like_dom"/>
</dbReference>
<comment type="caution">
    <text evidence="2">The sequence shown here is derived from an EMBL/GenBank/DDBJ whole genome shotgun (WGS) entry which is preliminary data.</text>
</comment>
<dbReference type="InterPro" id="IPR036983">
    <property type="entry name" value="AIM24_sf"/>
</dbReference>
<reference evidence="2 3" key="1">
    <citation type="submission" date="2020-08" db="EMBL/GenBank/DDBJ databases">
        <authorList>
            <person name="Seo M.-J."/>
        </authorList>
    </citation>
    <scope>NUCLEOTIDE SEQUENCE [LARGE SCALE GENOMIC DNA]</scope>
    <source>
        <strain evidence="2 3">MBLA0160</strain>
    </source>
</reference>
<dbReference type="InterPro" id="IPR002838">
    <property type="entry name" value="AIM24"/>
</dbReference>
<sequence length="224" mass="23292">MDLQEFAQSNTPTEGGDGFRKANNRLLDIPVDGSVMVKAGSMVAYTGEMTFTGKSSAEGGLTGFVKEAVSGEGTPVMEAAGHGHLYVAEQGKKVQVLDLQKEESISINGDDVLAFADSIDYEINTVGSLSGMAAGGLTNVYLSGPGEIALTTHGDPVVLTPPVFTDPDATVAWSANLSPSIEVNKALEIGQTSGESIQMEFTGSEGFVVVQPNEEGSVTQSQNQ</sequence>
<accession>A0A7J9SJE4</accession>
<protein>
    <submittedName>
        <fullName evidence="2">AIM24 family protein</fullName>
    </submittedName>
</protein>
<dbReference type="RefSeq" id="WP_185193444.1">
    <property type="nucleotide sequence ID" value="NZ_JACKXD010000004.1"/>
</dbReference>
<feature type="region of interest" description="Disordered" evidence="1">
    <location>
        <begin position="1"/>
        <end position="21"/>
    </location>
</feature>